<keyword evidence="2 4" id="KW-0479">Metal-binding</keyword>
<comment type="caution">
    <text evidence="7">The sequence shown here is derived from an EMBL/GenBank/DDBJ whole genome shotgun (WGS) entry which is preliminary data.</text>
</comment>
<feature type="region of interest" description="Disordered" evidence="5">
    <location>
        <begin position="27"/>
        <end position="72"/>
    </location>
</feature>
<dbReference type="RefSeq" id="WP_377053334.1">
    <property type="nucleotide sequence ID" value="NZ_JBHLVZ010000069.1"/>
</dbReference>
<evidence type="ECO:0000256" key="4">
    <source>
        <dbReference type="PROSITE-ProRule" id="PRU00433"/>
    </source>
</evidence>
<organism evidence="7 8">
    <name type="scientific">Muricoccus vinaceus</name>
    <dbReference type="NCBI Taxonomy" id="424704"/>
    <lineage>
        <taxon>Bacteria</taxon>
        <taxon>Pseudomonadati</taxon>
        <taxon>Pseudomonadota</taxon>
        <taxon>Alphaproteobacteria</taxon>
        <taxon>Acetobacterales</taxon>
        <taxon>Roseomonadaceae</taxon>
        <taxon>Muricoccus</taxon>
    </lineage>
</organism>
<dbReference type="InterPro" id="IPR009056">
    <property type="entry name" value="Cyt_c-like_dom"/>
</dbReference>
<accession>A0ABV6IVL4</accession>
<sequence>MRMPSLMTTAYGAVAASALVLFLSPRRPEQAASRPPAPRQQAASATAPLPTPASSASAAPAAPQTGAGQAGAPPIRLASAWDIPDPDTLPAGDIFAETVRRGRDLISKTSSLIGPDAHDPAMRFAGNGLTCQSCHLQAGTQRYGLPLAGIWGVFPQYIGRENEVRTLEERVNGCMERSMNGQALPVDGDEMKAILAYIRYISGPQQVGKSLEGRGAPPIPLPTRAADPERGRQVYASACSTCHGADGQGQRLEAAEAAEQGKRYQFPPLWGPDSYNNGAGMARTITAARFVHANMPLGTTFEEPQISADDAYDVMAFVNSQPRPQRANLDADYPDLSKKPVDAGYGPFVGPFSPEQHRYGPWQPIQDWLRSNSAEVRASQR</sequence>
<gene>
    <name evidence="7" type="ORF">ACFFIC_19255</name>
</gene>
<name>A0ABV6IVL4_9PROT</name>
<dbReference type="Gene3D" id="1.10.760.10">
    <property type="entry name" value="Cytochrome c-like domain"/>
    <property type="match status" value="2"/>
</dbReference>
<reference evidence="7 8" key="1">
    <citation type="submission" date="2024-09" db="EMBL/GenBank/DDBJ databases">
        <authorList>
            <person name="Sun Q."/>
            <person name="Mori K."/>
        </authorList>
    </citation>
    <scope>NUCLEOTIDE SEQUENCE [LARGE SCALE GENOMIC DNA]</scope>
    <source>
        <strain evidence="7 8">CCM 7468</strain>
    </source>
</reference>
<dbReference type="EMBL" id="JBHLVZ010000069">
    <property type="protein sequence ID" value="MFC0387663.1"/>
    <property type="molecule type" value="Genomic_DNA"/>
</dbReference>
<protein>
    <submittedName>
        <fullName evidence="7">C-type cytochrome</fullName>
    </submittedName>
</protein>
<dbReference type="Pfam" id="PF00034">
    <property type="entry name" value="Cytochrom_C"/>
    <property type="match status" value="1"/>
</dbReference>
<proteinExistence type="predicted"/>
<evidence type="ECO:0000256" key="3">
    <source>
        <dbReference type="ARBA" id="ARBA00023004"/>
    </source>
</evidence>
<evidence type="ECO:0000259" key="6">
    <source>
        <dbReference type="PROSITE" id="PS51007"/>
    </source>
</evidence>
<evidence type="ECO:0000256" key="1">
    <source>
        <dbReference type="ARBA" id="ARBA00022617"/>
    </source>
</evidence>
<dbReference type="PROSITE" id="PS51007">
    <property type="entry name" value="CYTC"/>
    <property type="match status" value="2"/>
</dbReference>
<dbReference type="Proteomes" id="UP001589789">
    <property type="component" value="Unassembled WGS sequence"/>
</dbReference>
<evidence type="ECO:0000313" key="7">
    <source>
        <dbReference type="EMBL" id="MFC0387663.1"/>
    </source>
</evidence>
<dbReference type="Pfam" id="PF21342">
    <property type="entry name" value="SoxA-TsdA_cyt-c"/>
    <property type="match status" value="1"/>
</dbReference>
<dbReference type="PANTHER" id="PTHR35008:SF9">
    <property type="entry name" value="CYTOCHROME C DOMAIN-CONTAINING PROTEIN"/>
    <property type="match status" value="1"/>
</dbReference>
<feature type="region of interest" description="Disordered" evidence="5">
    <location>
        <begin position="209"/>
        <end position="228"/>
    </location>
</feature>
<keyword evidence="8" id="KW-1185">Reference proteome</keyword>
<feature type="domain" description="Cytochrome c" evidence="6">
    <location>
        <begin position="226"/>
        <end position="322"/>
    </location>
</feature>
<dbReference type="SUPFAM" id="SSF46626">
    <property type="entry name" value="Cytochrome c"/>
    <property type="match status" value="2"/>
</dbReference>
<dbReference type="InterPro" id="IPR051459">
    <property type="entry name" value="Cytochrome_c-type_DH"/>
</dbReference>
<keyword evidence="1 4" id="KW-0349">Heme</keyword>
<keyword evidence="3 4" id="KW-0408">Iron</keyword>
<dbReference type="PANTHER" id="PTHR35008">
    <property type="entry name" value="BLL4482 PROTEIN-RELATED"/>
    <property type="match status" value="1"/>
</dbReference>
<evidence type="ECO:0000256" key="5">
    <source>
        <dbReference type="SAM" id="MobiDB-lite"/>
    </source>
</evidence>
<dbReference type="InterPro" id="IPR036909">
    <property type="entry name" value="Cyt_c-like_dom_sf"/>
</dbReference>
<evidence type="ECO:0000256" key="2">
    <source>
        <dbReference type="ARBA" id="ARBA00022723"/>
    </source>
</evidence>
<feature type="domain" description="Cytochrome c" evidence="6">
    <location>
        <begin position="115"/>
        <end position="202"/>
    </location>
</feature>
<evidence type="ECO:0000313" key="8">
    <source>
        <dbReference type="Proteomes" id="UP001589789"/>
    </source>
</evidence>